<feature type="region of interest" description="Disordered" evidence="1">
    <location>
        <begin position="37"/>
        <end position="56"/>
    </location>
</feature>
<gene>
    <name evidence="2" type="ORF">KV395_08725</name>
</gene>
<keyword evidence="3" id="KW-1185">Reference proteome</keyword>
<dbReference type="Proteomes" id="UP001215097">
    <property type="component" value="Chromosome"/>
</dbReference>
<name>A0ABY7XML8_MICLT</name>
<sequence>MLRDAVIDFAKRRNYSVQTILIESIRRGLAQLDSERWVSDAQQNRRSASANGDSRERTGRDIVIELRARAYRENDETWTIEIPRLVSRTPSGAIIVATGSALDARGIAAAAVELASAWLGVDATEIAVRVSVDEPRGAD</sequence>
<reference evidence="2 3" key="1">
    <citation type="submission" date="2021-06" db="EMBL/GenBank/DDBJ databases">
        <title>Genome-based taxonomic framework of Microbacterium strains isolated from marine environment, the description of four new species and reclassification of four preexisting species.</title>
        <authorList>
            <person name="Lee S.D."/>
            <person name="Kim S.-M."/>
            <person name="Byeon Y.-S."/>
            <person name="Yang H.L."/>
            <person name="Kim I.S."/>
        </authorList>
    </citation>
    <scope>NUCLEOTIDE SEQUENCE [LARGE SCALE GENOMIC DNA]</scope>
    <source>
        <strain evidence="2 3">KACC 14465</strain>
    </source>
</reference>
<feature type="compositionally biased region" description="Polar residues" evidence="1">
    <location>
        <begin position="40"/>
        <end position="52"/>
    </location>
</feature>
<protein>
    <submittedName>
        <fullName evidence="2">Uncharacterized protein</fullName>
    </submittedName>
</protein>
<proteinExistence type="predicted"/>
<evidence type="ECO:0000256" key="1">
    <source>
        <dbReference type="SAM" id="MobiDB-lite"/>
    </source>
</evidence>
<evidence type="ECO:0000313" key="2">
    <source>
        <dbReference type="EMBL" id="WDM43329.1"/>
    </source>
</evidence>
<organism evidence="2 3">
    <name type="scientific">Microbacterium luteolum</name>
    <name type="common">Aureobacterium luteolum</name>
    <dbReference type="NCBI Taxonomy" id="69367"/>
    <lineage>
        <taxon>Bacteria</taxon>
        <taxon>Bacillati</taxon>
        <taxon>Actinomycetota</taxon>
        <taxon>Actinomycetes</taxon>
        <taxon>Micrococcales</taxon>
        <taxon>Microbacteriaceae</taxon>
        <taxon>Microbacterium</taxon>
    </lineage>
</organism>
<dbReference type="RefSeq" id="WP_282217181.1">
    <property type="nucleotide sequence ID" value="NZ_CP078075.1"/>
</dbReference>
<dbReference type="EMBL" id="CP078075">
    <property type="protein sequence ID" value="WDM43329.1"/>
    <property type="molecule type" value="Genomic_DNA"/>
</dbReference>
<evidence type="ECO:0000313" key="3">
    <source>
        <dbReference type="Proteomes" id="UP001215097"/>
    </source>
</evidence>
<accession>A0ABY7XML8</accession>